<dbReference type="CDD" id="cd07016">
    <property type="entry name" value="S14_ClpP_1"/>
    <property type="match status" value="1"/>
</dbReference>
<comment type="caution">
    <text evidence="7">The sequence shown here is derived from an EMBL/GenBank/DDBJ whole genome shotgun (WGS) entry which is preliminary data.</text>
</comment>
<dbReference type="PRINTS" id="PR00127">
    <property type="entry name" value="CLPPROTEASEP"/>
</dbReference>
<dbReference type="PANTHER" id="PTHR10381:SF70">
    <property type="entry name" value="ATP-DEPENDENT CLP PROTEASE PROTEOLYTIC SUBUNIT"/>
    <property type="match status" value="1"/>
</dbReference>
<keyword evidence="3 7" id="KW-0645">Protease</keyword>
<dbReference type="InterPro" id="IPR029045">
    <property type="entry name" value="ClpP/crotonase-like_dom_sf"/>
</dbReference>
<dbReference type="RefSeq" id="WP_324738356.1">
    <property type="nucleotide sequence ID" value="NZ_JAYKTO010000002.1"/>
</dbReference>
<keyword evidence="4 7" id="KW-0378">Hydrolase</keyword>
<evidence type="ECO:0000256" key="2">
    <source>
        <dbReference type="ARBA" id="ARBA00022490"/>
    </source>
</evidence>
<dbReference type="InterPro" id="IPR001907">
    <property type="entry name" value="ClpP"/>
</dbReference>
<evidence type="ECO:0000256" key="5">
    <source>
        <dbReference type="ARBA" id="ARBA00022825"/>
    </source>
</evidence>
<evidence type="ECO:0000313" key="8">
    <source>
        <dbReference type="Proteomes" id="UP001308656"/>
    </source>
</evidence>
<keyword evidence="2" id="KW-0963">Cytoplasm</keyword>
<name>A0ABU6BB60_9STRE</name>
<organism evidence="7 8">
    <name type="scientific">Streptococcus gingivalis</name>
    <dbReference type="NCBI Taxonomy" id="3111861"/>
    <lineage>
        <taxon>Bacteria</taxon>
        <taxon>Bacillati</taxon>
        <taxon>Bacillota</taxon>
        <taxon>Bacilli</taxon>
        <taxon>Lactobacillales</taxon>
        <taxon>Streptococcaceae</taxon>
        <taxon>Streptococcus</taxon>
    </lineage>
</organism>
<dbReference type="Pfam" id="PF00574">
    <property type="entry name" value="CLP_protease"/>
    <property type="match status" value="1"/>
</dbReference>
<dbReference type="Gene3D" id="3.90.226.10">
    <property type="entry name" value="2-enoyl-CoA Hydratase, Chain A, domain 1"/>
    <property type="match status" value="1"/>
</dbReference>
<comment type="similarity">
    <text evidence="1 6">Belongs to the peptidase S14 family.</text>
</comment>
<dbReference type="NCBIfam" id="NF045542">
    <property type="entry name" value="Clp_rel_HeadMat"/>
    <property type="match status" value="1"/>
</dbReference>
<dbReference type="GO" id="GO:0006508">
    <property type="term" value="P:proteolysis"/>
    <property type="evidence" value="ECO:0007669"/>
    <property type="project" value="UniProtKB-KW"/>
</dbReference>
<evidence type="ECO:0000256" key="3">
    <source>
        <dbReference type="ARBA" id="ARBA00022670"/>
    </source>
</evidence>
<evidence type="ECO:0000256" key="1">
    <source>
        <dbReference type="ARBA" id="ARBA00007039"/>
    </source>
</evidence>
<sequence>MAKRIKMKGPLISNNEYEVYEFFGLEAVSAKSITDQFPEDINEDITLEVNSNGGLVTVGSEIYTALKEYKGHVTVEVTGMAASAASVAIMGADTVKMSPTAQIMIHKALLTRASGNSDDLEKAVNALKSSDQSIINAYVSKTGLSEDEIFEMMKNETFMSANEAIEKGFADELMTFEKDLGAVASLESGLLPQAVIDDFYSRKKSNTKEAQAMLFELEKETILNGL</sequence>
<proteinExistence type="inferred from homology"/>
<dbReference type="InterPro" id="IPR023562">
    <property type="entry name" value="ClpP/TepA"/>
</dbReference>
<dbReference type="PANTHER" id="PTHR10381">
    <property type="entry name" value="ATP-DEPENDENT CLP PROTEASE PROTEOLYTIC SUBUNIT"/>
    <property type="match status" value="1"/>
</dbReference>
<dbReference type="Proteomes" id="UP001308656">
    <property type="component" value="Unassembled WGS sequence"/>
</dbReference>
<evidence type="ECO:0000313" key="7">
    <source>
        <dbReference type="EMBL" id="MEB3521041.1"/>
    </source>
</evidence>
<keyword evidence="5" id="KW-0720">Serine protease</keyword>
<evidence type="ECO:0000256" key="4">
    <source>
        <dbReference type="ARBA" id="ARBA00022801"/>
    </source>
</evidence>
<gene>
    <name evidence="7" type="ORF">SM122_10835</name>
</gene>
<protein>
    <recommendedName>
        <fullName evidence="6">ATP-dependent Clp protease proteolytic subunit</fullName>
    </recommendedName>
</protein>
<reference evidence="7 8" key="1">
    <citation type="submission" date="2024-01" db="EMBL/GenBank/DDBJ databases">
        <title>Description of Streptococcus dentalis sp. nov., Streptococcus gingivalis sp. nov., Streptococcus lingualis sp. nov. isolated from human oral cavity.</title>
        <authorList>
            <person name="Choi Y.S."/>
            <person name="Goo B.J."/>
            <person name="Bae J.W."/>
        </authorList>
    </citation>
    <scope>NUCLEOTIDE SEQUENCE [LARGE SCALE GENOMIC DNA]</scope>
    <source>
        <strain evidence="7 8">S2</strain>
    </source>
</reference>
<evidence type="ECO:0000256" key="6">
    <source>
        <dbReference type="RuleBase" id="RU003567"/>
    </source>
</evidence>
<accession>A0ABU6BB60</accession>
<keyword evidence="8" id="KW-1185">Reference proteome</keyword>
<dbReference type="SUPFAM" id="SSF52096">
    <property type="entry name" value="ClpP/crotonase"/>
    <property type="match status" value="1"/>
</dbReference>
<dbReference type="EMBL" id="JAYKTO010000002">
    <property type="protein sequence ID" value="MEB3521041.1"/>
    <property type="molecule type" value="Genomic_DNA"/>
</dbReference>
<dbReference type="GO" id="GO:0008233">
    <property type="term" value="F:peptidase activity"/>
    <property type="evidence" value="ECO:0007669"/>
    <property type="project" value="UniProtKB-KW"/>
</dbReference>